<accession>A0A4V3SEI5</accession>
<comment type="caution">
    <text evidence="3">The sequence shown here is derived from an EMBL/GenBank/DDBJ whole genome shotgun (WGS) entry which is preliminary data.</text>
</comment>
<dbReference type="SUPFAM" id="SSF52113">
    <property type="entry name" value="BRCT domain"/>
    <property type="match status" value="1"/>
</dbReference>
<evidence type="ECO:0000313" key="3">
    <source>
        <dbReference type="EMBL" id="TGZ64674.1"/>
    </source>
</evidence>
<feature type="region of interest" description="Disordered" evidence="1">
    <location>
        <begin position="445"/>
        <end position="472"/>
    </location>
</feature>
<dbReference type="CDD" id="cd17716">
    <property type="entry name" value="BRCT_microcephalin_rpt1"/>
    <property type="match status" value="1"/>
</dbReference>
<organism evidence="3 4">
    <name type="scientific">Opisthorchis felineus</name>
    <dbReference type="NCBI Taxonomy" id="147828"/>
    <lineage>
        <taxon>Eukaryota</taxon>
        <taxon>Metazoa</taxon>
        <taxon>Spiralia</taxon>
        <taxon>Lophotrochozoa</taxon>
        <taxon>Platyhelminthes</taxon>
        <taxon>Trematoda</taxon>
        <taxon>Digenea</taxon>
        <taxon>Opisthorchiida</taxon>
        <taxon>Opisthorchiata</taxon>
        <taxon>Opisthorchiidae</taxon>
        <taxon>Opisthorchis</taxon>
    </lineage>
</organism>
<dbReference type="EMBL" id="SJOL01006654">
    <property type="protein sequence ID" value="TGZ64674.1"/>
    <property type="molecule type" value="Genomic_DNA"/>
</dbReference>
<dbReference type="Gene3D" id="3.40.50.10190">
    <property type="entry name" value="BRCT domain"/>
    <property type="match status" value="1"/>
</dbReference>
<dbReference type="OrthoDB" id="10063861at2759"/>
<feature type="compositionally biased region" description="Polar residues" evidence="1">
    <location>
        <begin position="391"/>
        <end position="402"/>
    </location>
</feature>
<sequence length="516" mass="56890">MLRNGDHSNILNGVVAFVDVKSSLGNQALAISSRLKYLGAEVVHSLTNSITHVIFRNGSELTKQWARKRRVWLVSPLWIKACHTHNVRVGEAAYACREDYSICLNDSIETSQSPKQADFALPPNNLVKRVRTSLKLPSLDIPKHVHQFFQRIERRKQQCPTGVDVFSSSESSGGEENIKTEVDPARFSLTRSTHRSTADIKPVVGEQLSLPVVSLHKISFSTGVLTELQNKCAHIPLDEGATTVGGGTTPDSPVFESTLHTARHLTPLNPPYPASKLLTPVARCNSPLIPRFKMVPNNHTLPATRKRLSPGTPLTPEALVEWVNAKKKPTVRSSVKAPVTPVIHKGEPKRKRRKQVIRVVARMPSASRRQDVNKPSKEEQAASTDEETFESDASSSKQPVCQTSEKTSECGKLAQRISVNKCNKTDTCKLGVACRLRKSIPVDMDTSSGVADSEPIASRETHTRTLNGKSSTKGLLGIKPLTNRNSLEDFKLRRVRRASAVSQCCYLIATQPINEH</sequence>
<name>A0A4V3SEI5_OPIFE</name>
<keyword evidence="4" id="KW-1185">Reference proteome</keyword>
<evidence type="ECO:0000256" key="1">
    <source>
        <dbReference type="SAM" id="MobiDB-lite"/>
    </source>
</evidence>
<dbReference type="PROSITE" id="PS50172">
    <property type="entry name" value="BRCT"/>
    <property type="match status" value="1"/>
</dbReference>
<feature type="domain" description="BRCT" evidence="2">
    <location>
        <begin position="6"/>
        <end position="96"/>
    </location>
</feature>
<dbReference type="InterPro" id="IPR036420">
    <property type="entry name" value="BRCT_dom_sf"/>
</dbReference>
<evidence type="ECO:0000313" key="4">
    <source>
        <dbReference type="Proteomes" id="UP000308267"/>
    </source>
</evidence>
<dbReference type="Pfam" id="PF00533">
    <property type="entry name" value="BRCT"/>
    <property type="match status" value="1"/>
</dbReference>
<feature type="compositionally biased region" description="Basic and acidic residues" evidence="1">
    <location>
        <begin position="368"/>
        <end position="380"/>
    </location>
</feature>
<feature type="region of interest" description="Disordered" evidence="1">
    <location>
        <begin position="360"/>
        <end position="402"/>
    </location>
</feature>
<dbReference type="Proteomes" id="UP000308267">
    <property type="component" value="Unassembled WGS sequence"/>
</dbReference>
<dbReference type="AlphaFoldDB" id="A0A4V3SEI5"/>
<dbReference type="InterPro" id="IPR001357">
    <property type="entry name" value="BRCT_dom"/>
</dbReference>
<dbReference type="SMART" id="SM00292">
    <property type="entry name" value="BRCT"/>
    <property type="match status" value="1"/>
</dbReference>
<reference evidence="3 4" key="1">
    <citation type="journal article" date="2019" name="BMC Genomics">
        <title>New insights from Opisthorchis felineus genome: update on genomics of the epidemiologically important liver flukes.</title>
        <authorList>
            <person name="Ershov N.I."/>
            <person name="Mordvinov V.A."/>
            <person name="Prokhortchouk E.B."/>
            <person name="Pakharukova M.Y."/>
            <person name="Gunbin K.V."/>
            <person name="Ustyantsev K."/>
            <person name="Genaev M.A."/>
            <person name="Blinov A.G."/>
            <person name="Mazur A."/>
            <person name="Boulygina E."/>
            <person name="Tsygankova S."/>
            <person name="Khrameeva E."/>
            <person name="Chekanov N."/>
            <person name="Fan G."/>
            <person name="Xiao A."/>
            <person name="Zhang H."/>
            <person name="Xu X."/>
            <person name="Yang H."/>
            <person name="Solovyev V."/>
            <person name="Lee S.M."/>
            <person name="Liu X."/>
            <person name="Afonnikov D.A."/>
            <person name="Skryabin K.G."/>
        </authorList>
    </citation>
    <scope>NUCLEOTIDE SEQUENCE [LARGE SCALE GENOMIC DNA]</scope>
    <source>
        <strain evidence="3">AK-0245</strain>
        <tissue evidence="3">Whole organism</tissue>
    </source>
</reference>
<evidence type="ECO:0000259" key="2">
    <source>
        <dbReference type="PROSITE" id="PS50172"/>
    </source>
</evidence>
<protein>
    <recommendedName>
        <fullName evidence="2">BRCT domain-containing protein</fullName>
    </recommendedName>
</protein>
<gene>
    <name evidence="3" type="ORF">CRM22_006252</name>
</gene>
<dbReference type="STRING" id="147828.A0A4V3SEI5"/>
<proteinExistence type="predicted"/>